<feature type="transmembrane region" description="Helical" evidence="1">
    <location>
        <begin position="142"/>
        <end position="167"/>
    </location>
</feature>
<dbReference type="EMBL" id="JAHESC010000040">
    <property type="protein sequence ID" value="MBT1689397.1"/>
    <property type="molecule type" value="Genomic_DNA"/>
</dbReference>
<protein>
    <submittedName>
        <fullName evidence="2">DUF4199 family protein</fullName>
    </submittedName>
</protein>
<keyword evidence="1" id="KW-0472">Membrane</keyword>
<keyword evidence="1" id="KW-0812">Transmembrane</keyword>
<gene>
    <name evidence="2" type="ORF">KK078_22725</name>
</gene>
<comment type="caution">
    <text evidence="2">The sequence shown here is derived from an EMBL/GenBank/DDBJ whole genome shotgun (WGS) entry which is preliminary data.</text>
</comment>
<reference evidence="2 3" key="1">
    <citation type="submission" date="2021-05" db="EMBL/GenBank/DDBJ databases">
        <title>A Polyphasic approach of four new species of the genus Ohtaekwangia: Ohtaekwangia histidinii sp. nov., Ohtaekwangia cretensis sp. nov., Ohtaekwangia indiensis sp. nov., Ohtaekwangia reichenbachii sp. nov. from diverse environment.</title>
        <authorList>
            <person name="Octaviana S."/>
        </authorList>
    </citation>
    <scope>NUCLEOTIDE SEQUENCE [LARGE SCALE GENOMIC DNA]</scope>
    <source>
        <strain evidence="2 3">PWU37</strain>
    </source>
</reference>
<evidence type="ECO:0000313" key="2">
    <source>
        <dbReference type="EMBL" id="MBT1689397.1"/>
    </source>
</evidence>
<evidence type="ECO:0000256" key="1">
    <source>
        <dbReference type="SAM" id="Phobius"/>
    </source>
</evidence>
<dbReference type="Proteomes" id="UP001319180">
    <property type="component" value="Unassembled WGS sequence"/>
</dbReference>
<dbReference type="RefSeq" id="WP_254092622.1">
    <property type="nucleotide sequence ID" value="NZ_JAHESC010000040.1"/>
</dbReference>
<dbReference type="AlphaFoldDB" id="A0AAP2DHD1"/>
<feature type="transmembrane region" description="Helical" evidence="1">
    <location>
        <begin position="39"/>
        <end position="55"/>
    </location>
</feature>
<keyword evidence="3" id="KW-1185">Reference proteome</keyword>
<name>A0AAP2DHD1_9BACT</name>
<organism evidence="2 3">
    <name type="scientific">Dawidia soli</name>
    <dbReference type="NCBI Taxonomy" id="2782352"/>
    <lineage>
        <taxon>Bacteria</taxon>
        <taxon>Pseudomonadati</taxon>
        <taxon>Bacteroidota</taxon>
        <taxon>Cytophagia</taxon>
        <taxon>Cytophagales</taxon>
        <taxon>Chryseotaleaceae</taxon>
        <taxon>Dawidia</taxon>
    </lineage>
</organism>
<proteinExistence type="predicted"/>
<accession>A0AAP2DHD1</accession>
<feature type="transmembrane region" description="Helical" evidence="1">
    <location>
        <begin position="76"/>
        <end position="96"/>
    </location>
</feature>
<keyword evidence="1" id="KW-1133">Transmembrane helix</keyword>
<dbReference type="Pfam" id="PF13858">
    <property type="entry name" value="DUF4199"/>
    <property type="match status" value="1"/>
</dbReference>
<sequence length="179" mass="19874">MKRNVLIFGSILGTILAVNGLFMCTRCYNHPEFESHDTLGYTALIVVLSLIFFGTRNYRNKQLGGSITFVQALKTGALIALLGSTIYVALWLPYYYLVIPDFMDKYVIHVMKNAERSGATAAELADTASYMKKFQENYKSPLFVVLASYAEVLPIGLVVALISALVLKKKPREPIPVQG</sequence>
<dbReference type="InterPro" id="IPR025250">
    <property type="entry name" value="DUF4199"/>
</dbReference>
<evidence type="ECO:0000313" key="3">
    <source>
        <dbReference type="Proteomes" id="UP001319180"/>
    </source>
</evidence>